<dbReference type="PANTHER" id="PTHR12210">
    <property type="entry name" value="DULLARD PROTEIN PHOSPHATASE"/>
    <property type="match status" value="1"/>
</dbReference>
<proteinExistence type="inferred from homology"/>
<name>A0A179I3D0_CORDF</name>
<keyword evidence="1" id="KW-0653">Protein transport</keyword>
<dbReference type="InterPro" id="IPR050365">
    <property type="entry name" value="TIM50"/>
</dbReference>
<dbReference type="OMA" id="RPHARIF"/>
<keyword evidence="1" id="KW-0811">Translocation</keyword>
<feature type="compositionally biased region" description="Basic residues" evidence="2">
    <location>
        <begin position="74"/>
        <end position="87"/>
    </location>
</feature>
<sequence length="310" mass="34782">MVSQESIVVSQQSVQVVVAQKENVNPSVSKRLAAQQPRRKFRKPKANPVTSTTTERNGAQVQVTVTETESKKNQNQKKPNKTKKQKKAEREAAEAAGAARTAEDAEATTSANTVEVPASQAVTQITETIESQTEESLFARDEVTVPSAASGGVPEPTEAYLRSAGLPPFRLASPRRILIVMDLNGTLLHRPNRRRPSQFVERPHARIFMNYLLSTFHVAVWSSARPQNVNSMLASLLTPDQRRLCLVIWGRDRFGLSRTDYDSRVQCYKRLTRLWADRAVHDYINELAYQADISRYMRASPFKLEAGYTL</sequence>
<dbReference type="Gene3D" id="3.40.50.1000">
    <property type="entry name" value="HAD superfamily/HAD-like"/>
    <property type="match status" value="1"/>
</dbReference>
<dbReference type="Pfam" id="PF03031">
    <property type="entry name" value="NIF"/>
    <property type="match status" value="1"/>
</dbReference>
<comment type="subunit">
    <text evidence="1">Component of the TIM23 complex.</text>
</comment>
<dbReference type="SMART" id="SM00577">
    <property type="entry name" value="CPDc"/>
    <property type="match status" value="1"/>
</dbReference>
<dbReference type="AlphaFoldDB" id="A0A179I3D0"/>
<feature type="region of interest" description="Disordered" evidence="2">
    <location>
        <begin position="21"/>
        <end position="115"/>
    </location>
</feature>
<dbReference type="InterPro" id="IPR023214">
    <property type="entry name" value="HAD_sf"/>
</dbReference>
<dbReference type="InterPro" id="IPR004274">
    <property type="entry name" value="FCP1_dom"/>
</dbReference>
<evidence type="ECO:0000313" key="4">
    <source>
        <dbReference type="EMBL" id="OAQ96170.1"/>
    </source>
</evidence>
<evidence type="ECO:0000256" key="1">
    <source>
        <dbReference type="RuleBase" id="RU365079"/>
    </source>
</evidence>
<dbReference type="EMBL" id="LUKN01004312">
    <property type="protein sequence ID" value="OAQ96170.1"/>
    <property type="molecule type" value="Genomic_DNA"/>
</dbReference>
<evidence type="ECO:0000313" key="5">
    <source>
        <dbReference type="Proteomes" id="UP000243081"/>
    </source>
</evidence>
<dbReference type="OrthoDB" id="1711508at2759"/>
<protein>
    <recommendedName>
        <fullName evidence="1">Mitochondrial import inner membrane translocase subunit TIM50</fullName>
    </recommendedName>
</protein>
<comment type="similarity">
    <text evidence="1">Belongs to the TIM50 family.</text>
</comment>
<feature type="compositionally biased region" description="Polar residues" evidence="2">
    <location>
        <begin position="48"/>
        <end position="67"/>
    </location>
</feature>
<keyword evidence="5" id="KW-1185">Reference proteome</keyword>
<dbReference type="GO" id="GO:0005744">
    <property type="term" value="C:TIM23 mitochondrial import inner membrane translocase complex"/>
    <property type="evidence" value="ECO:0007669"/>
    <property type="project" value="UniProtKB-UniRule"/>
</dbReference>
<organism evidence="4 5">
    <name type="scientific">Cordyceps confragosa</name>
    <name type="common">Lecanicillium lecanii</name>
    <dbReference type="NCBI Taxonomy" id="2714763"/>
    <lineage>
        <taxon>Eukaryota</taxon>
        <taxon>Fungi</taxon>
        <taxon>Dikarya</taxon>
        <taxon>Ascomycota</taxon>
        <taxon>Pezizomycotina</taxon>
        <taxon>Sordariomycetes</taxon>
        <taxon>Hypocreomycetidae</taxon>
        <taxon>Hypocreales</taxon>
        <taxon>Cordycipitaceae</taxon>
        <taxon>Akanthomyces</taxon>
    </lineage>
</organism>
<keyword evidence="1" id="KW-0813">Transport</keyword>
<dbReference type="Proteomes" id="UP000243081">
    <property type="component" value="Unassembled WGS sequence"/>
</dbReference>
<evidence type="ECO:0000256" key="2">
    <source>
        <dbReference type="SAM" id="MobiDB-lite"/>
    </source>
</evidence>
<keyword evidence="1" id="KW-0809">Transit peptide</keyword>
<dbReference type="GO" id="GO:0015031">
    <property type="term" value="P:protein transport"/>
    <property type="evidence" value="ECO:0007669"/>
    <property type="project" value="UniProtKB-KW"/>
</dbReference>
<dbReference type="InterPro" id="IPR036412">
    <property type="entry name" value="HAD-like_sf"/>
</dbReference>
<comment type="caution">
    <text evidence="4">The sequence shown here is derived from an EMBL/GenBank/DDBJ whole genome shotgun (WGS) entry which is preliminary data.</text>
</comment>
<evidence type="ECO:0000259" key="3">
    <source>
        <dbReference type="PROSITE" id="PS50969"/>
    </source>
</evidence>
<comment type="subcellular location">
    <subcellularLocation>
        <location evidence="1">Mitochondrion inner membrane</location>
        <topology evidence="1">Single-pass membrane protein</topology>
    </subcellularLocation>
</comment>
<gene>
    <name evidence="4" type="ORF">LLEC1_02808</name>
</gene>
<comment type="function">
    <text evidence="1">Essential component of the TIM23 complex, a complex that mediates the translocation of transit peptide-containing proteins across the mitochondrial inner membrane.</text>
</comment>
<feature type="domain" description="FCP1 homology" evidence="3">
    <location>
        <begin position="172"/>
        <end position="310"/>
    </location>
</feature>
<reference evidence="4 5" key="1">
    <citation type="submission" date="2016-03" db="EMBL/GenBank/DDBJ databases">
        <title>Fine-scale spatial genetic structure of a fungal parasite of coffee scale insects.</title>
        <authorList>
            <person name="Jackson D."/>
            <person name="Zemenick K.A."/>
            <person name="Malloure B."/>
            <person name="Quandt C.A."/>
            <person name="James T.Y."/>
        </authorList>
    </citation>
    <scope>NUCLEOTIDE SEQUENCE [LARGE SCALE GENOMIC DNA]</scope>
    <source>
        <strain evidence="4 5">UM487</strain>
    </source>
</reference>
<dbReference type="SUPFAM" id="SSF56784">
    <property type="entry name" value="HAD-like"/>
    <property type="match status" value="1"/>
</dbReference>
<dbReference type="PROSITE" id="PS50969">
    <property type="entry name" value="FCP1"/>
    <property type="match status" value="1"/>
</dbReference>
<accession>A0A179I3D0</accession>
<keyword evidence="1" id="KW-0496">Mitochondrion</keyword>